<dbReference type="eggNOG" id="COG0791">
    <property type="taxonomic scope" value="Bacteria"/>
</dbReference>
<feature type="chain" id="PRO_5006670623" evidence="7">
    <location>
        <begin position="36"/>
        <end position="392"/>
    </location>
</feature>
<dbReference type="STRING" id="76728.AQ490_24125"/>
<evidence type="ECO:0000256" key="3">
    <source>
        <dbReference type="ARBA" id="ARBA00022801"/>
    </source>
</evidence>
<feature type="coiled-coil region" evidence="5">
    <location>
        <begin position="193"/>
        <end position="220"/>
    </location>
</feature>
<organism evidence="9 10">
    <name type="scientific">Wenjunlia vitaminophila</name>
    <name type="common">Streptomyces vitaminophilus</name>
    <dbReference type="NCBI Taxonomy" id="76728"/>
    <lineage>
        <taxon>Bacteria</taxon>
        <taxon>Bacillati</taxon>
        <taxon>Actinomycetota</taxon>
        <taxon>Actinomycetes</taxon>
        <taxon>Kitasatosporales</taxon>
        <taxon>Streptomycetaceae</taxon>
        <taxon>Wenjunlia</taxon>
    </lineage>
</organism>
<dbReference type="GO" id="GO:0006508">
    <property type="term" value="P:proteolysis"/>
    <property type="evidence" value="ECO:0007669"/>
    <property type="project" value="UniProtKB-KW"/>
</dbReference>
<keyword evidence="7" id="KW-0732">Signal</keyword>
<evidence type="ECO:0000313" key="9">
    <source>
        <dbReference type="EMBL" id="KRV48628.1"/>
    </source>
</evidence>
<keyword evidence="4" id="KW-0788">Thiol protease</keyword>
<evidence type="ECO:0000256" key="2">
    <source>
        <dbReference type="ARBA" id="ARBA00022670"/>
    </source>
</evidence>
<evidence type="ECO:0000313" key="10">
    <source>
        <dbReference type="Proteomes" id="UP000050867"/>
    </source>
</evidence>
<comment type="similarity">
    <text evidence="1">Belongs to the peptidase C40 family.</text>
</comment>
<dbReference type="InterPro" id="IPR000064">
    <property type="entry name" value="NLP_P60_dom"/>
</dbReference>
<feature type="region of interest" description="Disordered" evidence="6">
    <location>
        <begin position="32"/>
        <end position="64"/>
    </location>
</feature>
<dbReference type="PANTHER" id="PTHR47359">
    <property type="entry name" value="PEPTIDOGLYCAN DL-ENDOPEPTIDASE CWLO"/>
    <property type="match status" value="1"/>
</dbReference>
<evidence type="ECO:0000256" key="6">
    <source>
        <dbReference type="SAM" id="MobiDB-lite"/>
    </source>
</evidence>
<keyword evidence="5" id="KW-0175">Coiled coil</keyword>
<keyword evidence="10" id="KW-1185">Reference proteome</keyword>
<name>A0A0T6LRK7_WENVI</name>
<keyword evidence="3 9" id="KW-0378">Hydrolase</keyword>
<evidence type="ECO:0000256" key="7">
    <source>
        <dbReference type="SAM" id="SignalP"/>
    </source>
</evidence>
<feature type="compositionally biased region" description="Basic and acidic residues" evidence="6">
    <location>
        <begin position="92"/>
        <end position="105"/>
    </location>
</feature>
<dbReference type="GO" id="GO:0008234">
    <property type="term" value="F:cysteine-type peptidase activity"/>
    <property type="evidence" value="ECO:0007669"/>
    <property type="project" value="UniProtKB-KW"/>
</dbReference>
<keyword evidence="2" id="KW-0645">Protease</keyword>
<evidence type="ECO:0000259" key="8">
    <source>
        <dbReference type="PROSITE" id="PS51935"/>
    </source>
</evidence>
<feature type="domain" description="NlpC/P60" evidence="8">
    <location>
        <begin position="261"/>
        <end position="382"/>
    </location>
</feature>
<dbReference type="PROSITE" id="PS51935">
    <property type="entry name" value="NLPC_P60"/>
    <property type="match status" value="1"/>
</dbReference>
<accession>A0A0T6LRK7</accession>
<gene>
    <name evidence="9" type="ORF">AQ490_24125</name>
</gene>
<sequence>MSVARRSQGWLYRALTCGALLAGAALALPAPVAHADPSPSAGEQASDSGFLHDLPPDQPAPPLGLSQQELRSLLKRLQNLHRQAEEATEQYKGAKEKRDRQRQVVKDLTRELDDQREEVRENRAEAGRLARKQYRQSGLSDYGILLLSDDPQEAFDRSHDLNRAAEAQAEVVRRLQDTQKNLDKVVTKQRAALKKAERYAEDQRKARDRVEDRVAKVEDIVSTLTGVQLEELRRLEEDGFDAAQAEFLASGALGKGNRAASDGGQTAVAWAFKQLGDPYVWGAEGPDAFDCSGLTSQAWAAAGTPIPRTSQEQWKQLPRIPLNLLRPGDLVIYYPGATHVGMYIGNGKIVHAPRTGDVVKVAPVGGMPILGAVRPDPGASAGDGKVPVVPER</sequence>
<evidence type="ECO:0000256" key="4">
    <source>
        <dbReference type="ARBA" id="ARBA00022807"/>
    </source>
</evidence>
<dbReference type="Proteomes" id="UP000050867">
    <property type="component" value="Unassembled WGS sequence"/>
</dbReference>
<dbReference type="EMBL" id="LLZU01000020">
    <property type="protein sequence ID" value="KRV48628.1"/>
    <property type="molecule type" value="Genomic_DNA"/>
</dbReference>
<dbReference type="InterPro" id="IPR038765">
    <property type="entry name" value="Papain-like_cys_pep_sf"/>
</dbReference>
<dbReference type="RefSeq" id="WP_018383864.1">
    <property type="nucleotide sequence ID" value="NZ_LLZU01000020.1"/>
</dbReference>
<protein>
    <submittedName>
        <fullName evidence="9">Glycoside hydrolase</fullName>
    </submittedName>
</protein>
<comment type="caution">
    <text evidence="9">The sequence shown here is derived from an EMBL/GenBank/DDBJ whole genome shotgun (WGS) entry which is preliminary data.</text>
</comment>
<evidence type="ECO:0000256" key="5">
    <source>
        <dbReference type="SAM" id="Coils"/>
    </source>
</evidence>
<dbReference type="InterPro" id="IPR051794">
    <property type="entry name" value="PG_Endopeptidase_C40"/>
</dbReference>
<dbReference type="Gene3D" id="3.90.1720.10">
    <property type="entry name" value="endopeptidase domain like (from Nostoc punctiforme)"/>
    <property type="match status" value="1"/>
</dbReference>
<feature type="signal peptide" evidence="7">
    <location>
        <begin position="1"/>
        <end position="35"/>
    </location>
</feature>
<evidence type="ECO:0000256" key="1">
    <source>
        <dbReference type="ARBA" id="ARBA00007074"/>
    </source>
</evidence>
<dbReference type="SUPFAM" id="SSF54001">
    <property type="entry name" value="Cysteine proteinases"/>
    <property type="match status" value="1"/>
</dbReference>
<dbReference type="Pfam" id="PF00877">
    <property type="entry name" value="NLPC_P60"/>
    <property type="match status" value="1"/>
</dbReference>
<proteinExistence type="inferred from homology"/>
<dbReference type="AlphaFoldDB" id="A0A0T6LRK7"/>
<reference evidence="9 10" key="1">
    <citation type="submission" date="2015-10" db="EMBL/GenBank/DDBJ databases">
        <title>Draft genome sequence of pyrrolomycin-producing Streptomyces vitaminophilus.</title>
        <authorList>
            <person name="Graham D.E."/>
            <person name="Mahan K.M."/>
            <person name="Klingeman D.M."/>
            <person name="Hettich R.L."/>
            <person name="Parry R.J."/>
        </authorList>
    </citation>
    <scope>NUCLEOTIDE SEQUENCE [LARGE SCALE GENOMIC DNA]</scope>
    <source>
        <strain evidence="9 10">ATCC 31673</strain>
    </source>
</reference>
<dbReference type="PANTHER" id="PTHR47359:SF3">
    <property type="entry name" value="NLP_P60 DOMAIN-CONTAINING PROTEIN-RELATED"/>
    <property type="match status" value="1"/>
</dbReference>
<feature type="region of interest" description="Disordered" evidence="6">
    <location>
        <begin position="84"/>
        <end position="105"/>
    </location>
</feature>
<dbReference type="OrthoDB" id="5177647at2"/>